<dbReference type="EMBL" id="CAAALY010251944">
    <property type="protein sequence ID" value="VEL36323.1"/>
    <property type="molecule type" value="Genomic_DNA"/>
</dbReference>
<evidence type="ECO:0000256" key="1">
    <source>
        <dbReference type="SAM" id="MobiDB-lite"/>
    </source>
</evidence>
<comment type="caution">
    <text evidence="2">The sequence shown here is derived from an EMBL/GenBank/DDBJ whole genome shotgun (WGS) entry which is preliminary data.</text>
</comment>
<reference evidence="2" key="1">
    <citation type="submission" date="2018-11" db="EMBL/GenBank/DDBJ databases">
        <authorList>
            <consortium name="Pathogen Informatics"/>
        </authorList>
    </citation>
    <scope>NUCLEOTIDE SEQUENCE</scope>
</reference>
<sequence>MVWLSGEECVSQRAFSGLDGDGAGDNVARGDSHSVQRFLPRHYGSDFVVGSVHDEGVLWFISQEDNDHFPSVCFLVSRETGRMSRGLHPPEDRIKAKRLHNKEDQPASSGEINKQISSKI</sequence>
<dbReference type="Proteomes" id="UP000784294">
    <property type="component" value="Unassembled WGS sequence"/>
</dbReference>
<evidence type="ECO:0000313" key="2">
    <source>
        <dbReference type="EMBL" id="VEL36323.1"/>
    </source>
</evidence>
<feature type="region of interest" description="Disordered" evidence="1">
    <location>
        <begin position="81"/>
        <end position="120"/>
    </location>
</feature>
<organism evidence="2 3">
    <name type="scientific">Protopolystoma xenopodis</name>
    <dbReference type="NCBI Taxonomy" id="117903"/>
    <lineage>
        <taxon>Eukaryota</taxon>
        <taxon>Metazoa</taxon>
        <taxon>Spiralia</taxon>
        <taxon>Lophotrochozoa</taxon>
        <taxon>Platyhelminthes</taxon>
        <taxon>Monogenea</taxon>
        <taxon>Polyopisthocotylea</taxon>
        <taxon>Polystomatidea</taxon>
        <taxon>Polystomatidae</taxon>
        <taxon>Protopolystoma</taxon>
    </lineage>
</organism>
<accession>A0A448XGS9</accession>
<keyword evidence="3" id="KW-1185">Reference proteome</keyword>
<proteinExistence type="predicted"/>
<dbReference type="AlphaFoldDB" id="A0A448XGS9"/>
<gene>
    <name evidence="2" type="ORF">PXEA_LOCUS29763</name>
</gene>
<protein>
    <submittedName>
        <fullName evidence="2">Uncharacterized protein</fullName>
    </submittedName>
</protein>
<feature type="compositionally biased region" description="Polar residues" evidence="1">
    <location>
        <begin position="106"/>
        <end position="120"/>
    </location>
</feature>
<evidence type="ECO:0000313" key="3">
    <source>
        <dbReference type="Proteomes" id="UP000784294"/>
    </source>
</evidence>
<name>A0A448XGS9_9PLAT</name>